<dbReference type="InterPro" id="IPR013216">
    <property type="entry name" value="Methyltransf_11"/>
</dbReference>
<organism evidence="5 6">
    <name type="scientific">Hymenobacter mucosus</name>
    <dbReference type="NCBI Taxonomy" id="1411120"/>
    <lineage>
        <taxon>Bacteria</taxon>
        <taxon>Pseudomonadati</taxon>
        <taxon>Bacteroidota</taxon>
        <taxon>Cytophagia</taxon>
        <taxon>Cytophagales</taxon>
        <taxon>Hymenobacteraceae</taxon>
        <taxon>Hymenobacter</taxon>
    </lineage>
</organism>
<dbReference type="PANTHER" id="PTHR12176:SF59">
    <property type="entry name" value="METHYLTRANSFERASE DOMAIN-CONTAINING PROTEIN-RELATED"/>
    <property type="match status" value="1"/>
</dbReference>
<feature type="domain" description="Methyltransferase type 11" evidence="4">
    <location>
        <begin position="74"/>
        <end position="178"/>
    </location>
</feature>
<dbReference type="GO" id="GO:0032259">
    <property type="term" value="P:methylation"/>
    <property type="evidence" value="ECO:0007669"/>
    <property type="project" value="UniProtKB-KW"/>
</dbReference>
<evidence type="ECO:0000256" key="3">
    <source>
        <dbReference type="ARBA" id="ARBA00022679"/>
    </source>
</evidence>
<dbReference type="InterPro" id="IPR051419">
    <property type="entry name" value="Lys/N-term_MeTrsfase_sf"/>
</dbReference>
<sequence length="231" mass="24958">MNKLLTALRHVASYLLPIKRRVQSVHSGVVEVVLHEGRKVLDTAHANYSYGSLQRVLRYGLLFTEPAATGPILVLGLGGGSVVETLRREHQATGPITAVELDPVLIQVADAEFGIRAGAGLDIVCADAFAWVPTAPTAGFRLVIIDLFIDLDLPAGLQAPAFWQHIWRLLQPGGYVLFNTLTKDSLVVAGQDVAAYLPTVGFAVKEVEVEQYNRLLVLHKATGNEGATFRG</sequence>
<dbReference type="CDD" id="cd02440">
    <property type="entry name" value="AdoMet_MTases"/>
    <property type="match status" value="1"/>
</dbReference>
<evidence type="ECO:0000313" key="6">
    <source>
        <dbReference type="Proteomes" id="UP000198310"/>
    </source>
</evidence>
<keyword evidence="3 5" id="KW-0808">Transferase</keyword>
<dbReference type="PANTHER" id="PTHR12176">
    <property type="entry name" value="SAM-DEPENDENT METHYLTRANSFERASE SUPERFAMILY PROTEIN"/>
    <property type="match status" value="1"/>
</dbReference>
<comment type="similarity">
    <text evidence="1">Belongs to the methyltransferase superfamily.</text>
</comment>
<gene>
    <name evidence="5" type="ORF">SAMN06269173_102621</name>
</gene>
<dbReference type="Gene3D" id="3.40.50.150">
    <property type="entry name" value="Vaccinia Virus protein VP39"/>
    <property type="match status" value="1"/>
</dbReference>
<dbReference type="EMBL" id="FZNS01000002">
    <property type="protein sequence ID" value="SNR46088.1"/>
    <property type="molecule type" value="Genomic_DNA"/>
</dbReference>
<dbReference type="InterPro" id="IPR029063">
    <property type="entry name" value="SAM-dependent_MTases_sf"/>
</dbReference>
<evidence type="ECO:0000256" key="1">
    <source>
        <dbReference type="ARBA" id="ARBA00008361"/>
    </source>
</evidence>
<keyword evidence="2 5" id="KW-0489">Methyltransferase</keyword>
<dbReference type="GO" id="GO:0008757">
    <property type="term" value="F:S-adenosylmethionine-dependent methyltransferase activity"/>
    <property type="evidence" value="ECO:0007669"/>
    <property type="project" value="InterPro"/>
</dbReference>
<proteinExistence type="inferred from homology"/>
<dbReference type="Pfam" id="PF08241">
    <property type="entry name" value="Methyltransf_11"/>
    <property type="match status" value="1"/>
</dbReference>
<protein>
    <submittedName>
        <fullName evidence="5">Methyltransferase domain-containing protein</fullName>
    </submittedName>
</protein>
<evidence type="ECO:0000259" key="4">
    <source>
        <dbReference type="Pfam" id="PF08241"/>
    </source>
</evidence>
<keyword evidence="6" id="KW-1185">Reference proteome</keyword>
<name>A0A238WI04_9BACT</name>
<accession>A0A238WI04</accession>
<evidence type="ECO:0000313" key="5">
    <source>
        <dbReference type="EMBL" id="SNR46088.1"/>
    </source>
</evidence>
<dbReference type="RefSeq" id="WP_089332107.1">
    <property type="nucleotide sequence ID" value="NZ_FZNS01000002.1"/>
</dbReference>
<reference evidence="6" key="1">
    <citation type="submission" date="2017-06" db="EMBL/GenBank/DDBJ databases">
        <authorList>
            <person name="Varghese N."/>
            <person name="Submissions S."/>
        </authorList>
    </citation>
    <scope>NUCLEOTIDE SEQUENCE [LARGE SCALE GENOMIC DNA]</scope>
    <source>
        <strain evidence="6">DSM 28041</strain>
    </source>
</reference>
<dbReference type="AlphaFoldDB" id="A0A238WI04"/>
<dbReference type="Proteomes" id="UP000198310">
    <property type="component" value="Unassembled WGS sequence"/>
</dbReference>
<evidence type="ECO:0000256" key="2">
    <source>
        <dbReference type="ARBA" id="ARBA00022603"/>
    </source>
</evidence>
<dbReference type="SUPFAM" id="SSF53335">
    <property type="entry name" value="S-adenosyl-L-methionine-dependent methyltransferases"/>
    <property type="match status" value="1"/>
</dbReference>